<dbReference type="Pfam" id="PF06864">
    <property type="entry name" value="PAP_PilO"/>
    <property type="match status" value="1"/>
</dbReference>
<dbReference type="AlphaFoldDB" id="A0A1I4M572"/>
<accession>A0A1I4M572</accession>
<evidence type="ECO:0000313" key="2">
    <source>
        <dbReference type="Proteomes" id="UP000199470"/>
    </source>
</evidence>
<dbReference type="OrthoDB" id="6451163at2"/>
<dbReference type="EMBL" id="FOTW01000010">
    <property type="protein sequence ID" value="SFL98498.1"/>
    <property type="molecule type" value="Genomic_DNA"/>
</dbReference>
<name>A0A1I4M572_9BURK</name>
<protein>
    <submittedName>
        <fullName evidence="1">Pilin accessory protein (PilO)</fullName>
    </submittedName>
</protein>
<dbReference type="RefSeq" id="WP_093387560.1">
    <property type="nucleotide sequence ID" value="NZ_FOTW01000010.1"/>
</dbReference>
<organism evidence="1 2">
    <name type="scientific">Rugamonas rubra</name>
    <dbReference type="NCBI Taxonomy" id="758825"/>
    <lineage>
        <taxon>Bacteria</taxon>
        <taxon>Pseudomonadati</taxon>
        <taxon>Pseudomonadota</taxon>
        <taxon>Betaproteobacteria</taxon>
        <taxon>Burkholderiales</taxon>
        <taxon>Oxalobacteraceae</taxon>
        <taxon>Telluria group</taxon>
        <taxon>Rugamonas</taxon>
    </lineage>
</organism>
<proteinExistence type="predicted"/>
<dbReference type="STRING" id="758825.SAMN02982985_02259"/>
<reference evidence="1 2" key="1">
    <citation type="submission" date="2016-10" db="EMBL/GenBank/DDBJ databases">
        <authorList>
            <person name="de Groot N.N."/>
        </authorList>
    </citation>
    <scope>NUCLEOTIDE SEQUENCE [LARGE SCALE GENOMIC DNA]</scope>
    <source>
        <strain evidence="1 2">ATCC 43154</strain>
    </source>
</reference>
<dbReference type="InterPro" id="IPR009663">
    <property type="entry name" value="PAP_PilO"/>
</dbReference>
<evidence type="ECO:0000313" key="1">
    <source>
        <dbReference type="EMBL" id="SFL98498.1"/>
    </source>
</evidence>
<keyword evidence="2" id="KW-1185">Reference proteome</keyword>
<gene>
    <name evidence="1" type="ORF">SAMN02982985_02259</name>
</gene>
<sequence length="423" mass="45696">MSVYLTAIGKQRFVCGLFWQSLSRPRELEQEARALARKMAFDLMLLRSEHGAAQAGFAQSGAAARRGLPSLAAAVCKAVASEGAYYDGRQQRVHNWLGAFKLPDGMWAYFAVRDANFLPNGDFAGSKEEVLERLHGDYGLGGWNVVIGDAELAEYDFHNFNPRQLLELLPRGRGGQPRSRRDWALRPVERRLGWRHAAAAGAALLLLGGAGYAWWQQQLRLRGEAERTRAAAAALAGGGRAAAPRHPWAGRALPRPLAQACVERLTLPTAGGWQLDDYVCDAAQFSYTWSRQGSTIAYMLASVPAAVLDLSGEKAVYSAALAPPAGPDEALLEQRALLEPLLSRLQLLGLAPKLSRVPPPPPAPPVDGQAAPPPDWKAFTFTLAAAGLPPLEVAALLSLPGVRIDKLIYRAGAWSIEGVMYAK</sequence>
<dbReference type="Proteomes" id="UP000199470">
    <property type="component" value="Unassembled WGS sequence"/>
</dbReference>